<evidence type="ECO:0000256" key="6">
    <source>
        <dbReference type="ARBA" id="ARBA00023002"/>
    </source>
</evidence>
<evidence type="ECO:0000256" key="4">
    <source>
        <dbReference type="ARBA" id="ARBA00022964"/>
    </source>
</evidence>
<proteinExistence type="predicted"/>
<protein>
    <recommendedName>
        <fullName evidence="9">Fe2OG dioxygenase domain-containing protein</fullName>
    </recommendedName>
</protein>
<feature type="domain" description="Fe2OG dioxygenase" evidence="9">
    <location>
        <begin position="51"/>
        <end position="170"/>
    </location>
</feature>
<dbReference type="OrthoDB" id="420380at2759"/>
<evidence type="ECO:0000256" key="2">
    <source>
        <dbReference type="ARBA" id="ARBA00004648"/>
    </source>
</evidence>
<dbReference type="Gene3D" id="2.60.120.620">
    <property type="entry name" value="q2cbj1_9rhob like domain"/>
    <property type="match status" value="1"/>
</dbReference>
<dbReference type="InterPro" id="IPR045054">
    <property type="entry name" value="P4HA-like"/>
</dbReference>
<evidence type="ECO:0000313" key="11">
    <source>
        <dbReference type="Proteomes" id="UP000636709"/>
    </source>
</evidence>
<keyword evidence="5" id="KW-0812">Transmembrane</keyword>
<dbReference type="AlphaFoldDB" id="A0A835KUB0"/>
<keyword evidence="7" id="KW-0408">Iron</keyword>
<gene>
    <name evidence="10" type="ORF">HU200_003210</name>
</gene>
<evidence type="ECO:0000256" key="7">
    <source>
        <dbReference type="ARBA" id="ARBA00023004"/>
    </source>
</evidence>
<reference evidence="10" key="1">
    <citation type="submission" date="2020-07" db="EMBL/GenBank/DDBJ databases">
        <title>Genome sequence and genetic diversity analysis of an under-domesticated orphan crop, white fonio (Digitaria exilis).</title>
        <authorList>
            <person name="Bennetzen J.L."/>
            <person name="Chen S."/>
            <person name="Ma X."/>
            <person name="Wang X."/>
            <person name="Yssel A.E.J."/>
            <person name="Chaluvadi S.R."/>
            <person name="Johnson M."/>
            <person name="Gangashetty P."/>
            <person name="Hamidou F."/>
            <person name="Sanogo M.D."/>
            <person name="Zwaenepoel A."/>
            <person name="Wallace J."/>
            <person name="Van De Peer Y."/>
            <person name="Van Deynze A."/>
        </authorList>
    </citation>
    <scope>NUCLEOTIDE SEQUENCE</scope>
    <source>
        <tissue evidence="10">Leaves</tissue>
    </source>
</reference>
<evidence type="ECO:0000256" key="1">
    <source>
        <dbReference type="ARBA" id="ARBA00001961"/>
    </source>
</evidence>
<keyword evidence="4" id="KW-0223">Dioxygenase</keyword>
<dbReference type="EMBL" id="JACEFO010000191">
    <property type="protein sequence ID" value="KAF8776500.1"/>
    <property type="molecule type" value="Genomic_DNA"/>
</dbReference>
<accession>A0A835KUB0</accession>
<dbReference type="GO" id="GO:0031418">
    <property type="term" value="F:L-ascorbic acid binding"/>
    <property type="evidence" value="ECO:0007669"/>
    <property type="project" value="InterPro"/>
</dbReference>
<organism evidence="10 11">
    <name type="scientific">Digitaria exilis</name>
    <dbReference type="NCBI Taxonomy" id="1010633"/>
    <lineage>
        <taxon>Eukaryota</taxon>
        <taxon>Viridiplantae</taxon>
        <taxon>Streptophyta</taxon>
        <taxon>Embryophyta</taxon>
        <taxon>Tracheophyta</taxon>
        <taxon>Spermatophyta</taxon>
        <taxon>Magnoliopsida</taxon>
        <taxon>Liliopsida</taxon>
        <taxon>Poales</taxon>
        <taxon>Poaceae</taxon>
        <taxon>PACMAD clade</taxon>
        <taxon>Panicoideae</taxon>
        <taxon>Panicodae</taxon>
        <taxon>Paniceae</taxon>
        <taxon>Anthephorinae</taxon>
        <taxon>Digitaria</taxon>
    </lineage>
</organism>
<keyword evidence="3" id="KW-0479">Metal-binding</keyword>
<dbReference type="InterPro" id="IPR006620">
    <property type="entry name" value="Pro_4_hyd_alph"/>
</dbReference>
<keyword evidence="6" id="KW-0560">Oxidoreductase</keyword>
<keyword evidence="5" id="KW-0735">Signal-anchor</keyword>
<dbReference type="InterPro" id="IPR044862">
    <property type="entry name" value="Pro_4_hyd_alph_FE2OG_OXY"/>
</dbReference>
<dbReference type="PROSITE" id="PS51471">
    <property type="entry name" value="FE2OG_OXY"/>
    <property type="match status" value="1"/>
</dbReference>
<dbReference type="PANTHER" id="PTHR10869">
    <property type="entry name" value="PROLYL 4-HYDROXYLASE ALPHA SUBUNIT"/>
    <property type="match status" value="1"/>
</dbReference>
<comment type="subcellular location">
    <subcellularLocation>
        <location evidence="2">Endoplasmic reticulum membrane</location>
        <topology evidence="2">Single-pass type II membrane protein</topology>
    </subcellularLocation>
</comment>
<evidence type="ECO:0000313" key="10">
    <source>
        <dbReference type="EMBL" id="KAF8776500.1"/>
    </source>
</evidence>
<comment type="catalytic activity">
    <reaction evidence="8">
        <text>L-prolyl-[collagen] + 2-oxoglutarate + O2 = trans-4-hydroxy-L-prolyl-[collagen] + succinate + CO2</text>
        <dbReference type="Rhea" id="RHEA:18945"/>
        <dbReference type="Rhea" id="RHEA-COMP:11676"/>
        <dbReference type="Rhea" id="RHEA-COMP:11680"/>
        <dbReference type="ChEBI" id="CHEBI:15379"/>
        <dbReference type="ChEBI" id="CHEBI:16526"/>
        <dbReference type="ChEBI" id="CHEBI:16810"/>
        <dbReference type="ChEBI" id="CHEBI:30031"/>
        <dbReference type="ChEBI" id="CHEBI:50342"/>
        <dbReference type="ChEBI" id="CHEBI:61965"/>
        <dbReference type="EC" id="1.14.11.2"/>
    </reaction>
</comment>
<comment type="caution">
    <text evidence="10">The sequence shown here is derived from an EMBL/GenBank/DDBJ whole genome shotgun (WGS) entry which is preliminary data.</text>
</comment>
<evidence type="ECO:0000256" key="3">
    <source>
        <dbReference type="ARBA" id="ARBA00022723"/>
    </source>
</evidence>
<sequence>MTRSRVVDVNAVGGKESSSRTSTGMFLRRGYDKVIGDIEKRIADCTSIPVEHGECLQVLHYDVGQKFDSHFDYTDNTQTTENGGPRQATFLMYLSDVKEGGETVFPLAKAIKSSSSNGGAKNGISVKPKMGDALLFWSMKPDGSRDPKSQHGANPVVKGSKWSATKWLHVREYKTY</sequence>
<evidence type="ECO:0000256" key="5">
    <source>
        <dbReference type="ARBA" id="ARBA00022968"/>
    </source>
</evidence>
<keyword evidence="11" id="KW-1185">Reference proteome</keyword>
<dbReference type="GO" id="GO:0005789">
    <property type="term" value="C:endoplasmic reticulum membrane"/>
    <property type="evidence" value="ECO:0007669"/>
    <property type="project" value="UniProtKB-SubCell"/>
</dbReference>
<dbReference type="InterPro" id="IPR005123">
    <property type="entry name" value="Oxoglu/Fe-dep_dioxygenase_dom"/>
</dbReference>
<dbReference type="GO" id="GO:0005506">
    <property type="term" value="F:iron ion binding"/>
    <property type="evidence" value="ECO:0007669"/>
    <property type="project" value="InterPro"/>
</dbReference>
<evidence type="ECO:0000259" key="9">
    <source>
        <dbReference type="PROSITE" id="PS51471"/>
    </source>
</evidence>
<dbReference type="GO" id="GO:0004656">
    <property type="term" value="F:procollagen-proline 4-dioxygenase activity"/>
    <property type="evidence" value="ECO:0007669"/>
    <property type="project" value="UniProtKB-EC"/>
</dbReference>
<evidence type="ECO:0000256" key="8">
    <source>
        <dbReference type="ARBA" id="ARBA00049169"/>
    </source>
</evidence>
<comment type="cofactor">
    <cofactor evidence="1">
        <name>L-ascorbate</name>
        <dbReference type="ChEBI" id="CHEBI:38290"/>
    </cofactor>
</comment>
<dbReference type="PANTHER" id="PTHR10869:SF243">
    <property type="entry name" value="OS10G0497800 PROTEIN"/>
    <property type="match status" value="1"/>
</dbReference>
<dbReference type="Pfam" id="PF13640">
    <property type="entry name" value="2OG-FeII_Oxy_3"/>
    <property type="match status" value="1"/>
</dbReference>
<dbReference type="SMART" id="SM00702">
    <property type="entry name" value="P4Hc"/>
    <property type="match status" value="1"/>
</dbReference>
<dbReference type="Proteomes" id="UP000636709">
    <property type="component" value="Unassembled WGS sequence"/>
</dbReference>
<name>A0A835KUB0_9POAL</name>